<dbReference type="PROSITE" id="PS50262">
    <property type="entry name" value="G_PROTEIN_RECEP_F1_2"/>
    <property type="match status" value="1"/>
</dbReference>
<evidence type="ECO:0000256" key="7">
    <source>
        <dbReference type="ARBA" id="ARBA00023157"/>
    </source>
</evidence>
<keyword evidence="8" id="KW-0675">Receptor</keyword>
<keyword evidence="14" id="KW-1185">Reference proteome</keyword>
<dbReference type="InterPro" id="IPR032675">
    <property type="entry name" value="LRR_dom_sf"/>
</dbReference>
<evidence type="ECO:0000256" key="5">
    <source>
        <dbReference type="ARBA" id="ARBA00023040"/>
    </source>
</evidence>
<feature type="transmembrane region" description="Helical" evidence="11">
    <location>
        <begin position="393"/>
        <end position="419"/>
    </location>
</feature>
<evidence type="ECO:0000313" key="13">
    <source>
        <dbReference type="EMBL" id="PVD27172.1"/>
    </source>
</evidence>
<feature type="transmembrane region" description="Helical" evidence="11">
    <location>
        <begin position="320"/>
        <end position="342"/>
    </location>
</feature>
<dbReference type="Proteomes" id="UP000245119">
    <property type="component" value="Linkage Group LG7"/>
</dbReference>
<feature type="disulfide bond" evidence="10">
    <location>
        <begin position="148"/>
        <end position="160"/>
    </location>
</feature>
<comment type="caution">
    <text evidence="10">Lacks conserved residue(s) required for the propagation of feature annotation.</text>
</comment>
<dbReference type="SUPFAM" id="SSF57424">
    <property type="entry name" value="LDL receptor-like module"/>
    <property type="match status" value="4"/>
</dbReference>
<feature type="disulfide bond" evidence="10">
    <location>
        <begin position="43"/>
        <end position="61"/>
    </location>
</feature>
<dbReference type="InterPro" id="IPR017452">
    <property type="entry name" value="GPCR_Rhodpsn_7TM"/>
</dbReference>
<dbReference type="InterPro" id="IPR036055">
    <property type="entry name" value="LDL_receptor-like_sf"/>
</dbReference>
<evidence type="ECO:0000256" key="1">
    <source>
        <dbReference type="ARBA" id="ARBA00004651"/>
    </source>
</evidence>
<dbReference type="PROSITE" id="PS50068">
    <property type="entry name" value="LDLRA_2"/>
    <property type="match status" value="4"/>
</dbReference>
<feature type="disulfide bond" evidence="10">
    <location>
        <begin position="167"/>
        <end position="182"/>
    </location>
</feature>
<dbReference type="Gene3D" id="4.10.400.10">
    <property type="entry name" value="Low-density Lipoprotein Receptor"/>
    <property type="match status" value="3"/>
</dbReference>
<evidence type="ECO:0000256" key="4">
    <source>
        <dbReference type="ARBA" id="ARBA00022989"/>
    </source>
</evidence>
<dbReference type="Gene3D" id="1.20.1070.10">
    <property type="entry name" value="Rhodopsin 7-helix transmembrane proteins"/>
    <property type="match status" value="1"/>
</dbReference>
<dbReference type="GO" id="GO:0007189">
    <property type="term" value="P:adenylate cyclase-activating G protein-coupled receptor signaling pathway"/>
    <property type="evidence" value="ECO:0007669"/>
    <property type="project" value="TreeGrafter"/>
</dbReference>
<name>A0A2T7P179_POMCA</name>
<dbReference type="PROSITE" id="PS01209">
    <property type="entry name" value="LDLRA_1"/>
    <property type="match status" value="1"/>
</dbReference>
<dbReference type="GO" id="GO:0009755">
    <property type="term" value="P:hormone-mediated signaling pathway"/>
    <property type="evidence" value="ECO:0007669"/>
    <property type="project" value="TreeGrafter"/>
</dbReference>
<dbReference type="SMART" id="SM00192">
    <property type="entry name" value="LDLa"/>
    <property type="match status" value="4"/>
</dbReference>
<feature type="disulfide bond" evidence="10">
    <location>
        <begin position="17"/>
        <end position="32"/>
    </location>
</feature>
<dbReference type="EMBL" id="PZQS01000007">
    <property type="protein sequence ID" value="PVD27172.1"/>
    <property type="molecule type" value="Genomic_DNA"/>
</dbReference>
<organism evidence="13 14">
    <name type="scientific">Pomacea canaliculata</name>
    <name type="common">Golden apple snail</name>
    <dbReference type="NCBI Taxonomy" id="400727"/>
    <lineage>
        <taxon>Eukaryota</taxon>
        <taxon>Metazoa</taxon>
        <taxon>Spiralia</taxon>
        <taxon>Lophotrochozoa</taxon>
        <taxon>Mollusca</taxon>
        <taxon>Gastropoda</taxon>
        <taxon>Caenogastropoda</taxon>
        <taxon>Architaenioglossa</taxon>
        <taxon>Ampullarioidea</taxon>
        <taxon>Ampullariidae</taxon>
        <taxon>Pomacea</taxon>
    </lineage>
</organism>
<dbReference type="SUPFAM" id="SSF81321">
    <property type="entry name" value="Family A G protein-coupled receptor-like"/>
    <property type="match status" value="1"/>
</dbReference>
<protein>
    <recommendedName>
        <fullName evidence="12">G-protein coupled receptors family 1 profile domain-containing protein</fullName>
    </recommendedName>
</protein>
<dbReference type="SUPFAM" id="SSF52058">
    <property type="entry name" value="L domain-like"/>
    <property type="match status" value="1"/>
</dbReference>
<dbReference type="PANTHER" id="PTHR24372">
    <property type="entry name" value="GLYCOPROTEIN HORMONE RECEPTOR"/>
    <property type="match status" value="1"/>
</dbReference>
<keyword evidence="7 10" id="KW-1015">Disulfide bond</keyword>
<comment type="subcellular location">
    <subcellularLocation>
        <location evidence="1">Cell membrane</location>
        <topology evidence="1">Multi-pass membrane protein</topology>
    </subcellularLocation>
</comment>
<dbReference type="CDD" id="cd00112">
    <property type="entry name" value="LDLa"/>
    <property type="match status" value="2"/>
</dbReference>
<evidence type="ECO:0000256" key="6">
    <source>
        <dbReference type="ARBA" id="ARBA00023136"/>
    </source>
</evidence>
<comment type="caution">
    <text evidence="13">The sequence shown here is derived from an EMBL/GenBank/DDBJ whole genome shotgun (WGS) entry which is preliminary data.</text>
</comment>
<evidence type="ECO:0000313" key="14">
    <source>
        <dbReference type="Proteomes" id="UP000245119"/>
    </source>
</evidence>
<dbReference type="GO" id="GO:0005886">
    <property type="term" value="C:plasma membrane"/>
    <property type="evidence" value="ECO:0007669"/>
    <property type="project" value="UniProtKB-SubCell"/>
</dbReference>
<dbReference type="OrthoDB" id="10035376at2759"/>
<dbReference type="Pfam" id="PF00057">
    <property type="entry name" value="Ldl_recept_a"/>
    <property type="match status" value="2"/>
</dbReference>
<evidence type="ECO:0000256" key="9">
    <source>
        <dbReference type="ARBA" id="ARBA00023224"/>
    </source>
</evidence>
<dbReference type="GO" id="GO:0008528">
    <property type="term" value="F:G protein-coupled peptide receptor activity"/>
    <property type="evidence" value="ECO:0007669"/>
    <property type="project" value="TreeGrafter"/>
</dbReference>
<dbReference type="InterPro" id="IPR002172">
    <property type="entry name" value="LDrepeatLR_classA_rpt"/>
</dbReference>
<dbReference type="PRINTS" id="PR00261">
    <property type="entry name" value="LDLRECEPTOR"/>
</dbReference>
<keyword evidence="4 11" id="KW-1133">Transmembrane helix</keyword>
<evidence type="ECO:0000259" key="12">
    <source>
        <dbReference type="PROSITE" id="PS50262"/>
    </source>
</evidence>
<proteinExistence type="predicted"/>
<keyword evidence="3 11" id="KW-0812">Transmembrane</keyword>
<keyword evidence="9" id="KW-0807">Transducer</keyword>
<feature type="transmembrane region" description="Helical" evidence="11">
    <location>
        <begin position="354"/>
        <end position="373"/>
    </location>
</feature>
<evidence type="ECO:0000256" key="11">
    <source>
        <dbReference type="SAM" id="Phobius"/>
    </source>
</evidence>
<evidence type="ECO:0000256" key="2">
    <source>
        <dbReference type="ARBA" id="ARBA00022475"/>
    </source>
</evidence>
<dbReference type="AlphaFoldDB" id="A0A2T7P179"/>
<keyword evidence="5" id="KW-0297">G-protein coupled receptor</keyword>
<dbReference type="Gene3D" id="3.80.10.10">
    <property type="entry name" value="Ribonuclease Inhibitor"/>
    <property type="match status" value="1"/>
</dbReference>
<feature type="domain" description="G-protein coupled receptors family 1 profile" evidence="12">
    <location>
        <begin position="332"/>
        <end position="432"/>
    </location>
</feature>
<accession>A0A2T7P179</accession>
<evidence type="ECO:0000256" key="10">
    <source>
        <dbReference type="PROSITE-ProRule" id="PRU00124"/>
    </source>
</evidence>
<evidence type="ECO:0000256" key="3">
    <source>
        <dbReference type="ARBA" id="ARBA00022692"/>
    </source>
</evidence>
<keyword evidence="2" id="KW-1003">Cell membrane</keyword>
<reference evidence="13 14" key="1">
    <citation type="submission" date="2018-04" db="EMBL/GenBank/DDBJ databases">
        <title>The genome of golden apple snail Pomacea canaliculata provides insight into stress tolerance and invasive adaptation.</title>
        <authorList>
            <person name="Liu C."/>
            <person name="Liu B."/>
            <person name="Ren Y."/>
            <person name="Zhang Y."/>
            <person name="Wang H."/>
            <person name="Li S."/>
            <person name="Jiang F."/>
            <person name="Yin L."/>
            <person name="Zhang G."/>
            <person name="Qian W."/>
            <person name="Fan W."/>
        </authorList>
    </citation>
    <scope>NUCLEOTIDE SEQUENCE [LARGE SCALE GENOMIC DNA]</scope>
    <source>
        <strain evidence="13">SZHN2017</strain>
        <tissue evidence="13">Muscle</tissue>
    </source>
</reference>
<keyword evidence="6 11" id="KW-0472">Membrane</keyword>
<feature type="disulfide bond" evidence="10">
    <location>
        <begin position="128"/>
        <end position="143"/>
    </location>
</feature>
<sequence>MFLCSDQTQTLHYTLVCDFKQDCNDGSDETFCTRSQTCDGFQCQNGQCIPHDKLCDVENDCWDVSDEDCDQFREWYVSLTNHIDPPAVVNFDKDGNLTYKALSAFESCPETHFRCPPDGYCLPVYVRCNGVYDCPNREDEANCQVYTCPGFYRCRASTVCVHVDHMCDGRPQCPQHDDELFCDLRCPLDCLCQGLAFVCSTAFNMKNFPAIRYLDARGSGMTASDISPSINIIWLCLASCNESFYNTRDLTHLDLRGTRIRGIHNDTFKNLNSLKTLYASSYKLCCQELLPDLDDEVLCSAPGDIFSSCENLLRSMNTFVLVWILYAVSFVGNPYCIMYCVVRQKEKVVSLFDALMINLQASDCLAGIYMLVIGTADVVYRERYLWYEETWTGGWLCQMAGFVSWMCADVSTLTLAVVITERLLFYGFQFPV</sequence>
<dbReference type="InterPro" id="IPR023415">
    <property type="entry name" value="LDLR_class-A_CS"/>
</dbReference>
<evidence type="ECO:0000256" key="8">
    <source>
        <dbReference type="ARBA" id="ARBA00023170"/>
    </source>
</evidence>
<dbReference type="PANTHER" id="PTHR24372:SF77">
    <property type="entry name" value="G-PROTEIN COUPLED RECEPTORS FAMILY 1 PROFILE DOMAIN-CONTAINING PROTEIN"/>
    <property type="match status" value="1"/>
</dbReference>
<gene>
    <name evidence="13" type="ORF">C0Q70_12326</name>
</gene>